<dbReference type="PROSITE" id="PS00455">
    <property type="entry name" value="AMP_BINDING"/>
    <property type="match status" value="1"/>
</dbReference>
<dbReference type="GO" id="GO:0031177">
    <property type="term" value="F:phosphopantetheine binding"/>
    <property type="evidence" value="ECO:0007669"/>
    <property type="project" value="TreeGrafter"/>
</dbReference>
<dbReference type="GO" id="GO:0043041">
    <property type="term" value="P:amino acid activation for nonribosomal peptide biosynthetic process"/>
    <property type="evidence" value="ECO:0007669"/>
    <property type="project" value="TreeGrafter"/>
</dbReference>
<evidence type="ECO:0000313" key="8">
    <source>
        <dbReference type="EMBL" id="QED47025.1"/>
    </source>
</evidence>
<keyword evidence="5" id="KW-0677">Repeat</keyword>
<sequence>METKNLLHLLERNLDEGKRGITFISNKQDHEITYSELYQKSLQILGYLQKKGLKPGAEVVLQTNEVSVFIHMFWSCIMGGFIPIPLTAGNTSEHKSKLIKVWKQLNDPYLFVDQKSSRILNSLSSVPSFDADSNTIKDKRINYEEADCFTSNGIQHYANPDEIAFIQFSSGSTGDPKGVMLTHENVLTNLEGIVDADPYRWAGDTFFSWMPLTHDLGLIGFHLAPVAAKIHHYLMPTNLFIRSPQIWLDKVHQYRASVLSSPNFGYKFVIDRLKPENKAGLDLSSVRKIINGAEPISYDISKQFLEEFQPYGLKQDVMVPSYGMAEAAVGVTFPVENDGFYPIYIDRSSLKVKENIKELSSQIGNTAIFVSLGKAIKGTMIRICDEECNDLGENKVGQVHIKGKNVTKGYYNNPKATENAITYDGWLVTGDLGFLKNGELIITGREKDIIFINGQNYYPHDIERVAEGIEGIDLGKVVVCGAFNKELQSEEVIVFVIHRGSIEDFAPIASQLRIHLNRELAINIASVLPIKKIPRTTSGKVQRYILSQEYEDGKFSSLQSKVNLILNEEREARYIYFPQNEIEFELVTYFKKTLGLDQISIYDHFFEMGGNSLKASQLLGLIIKKFQIEITFEELFSLPTVKKLAEYIQKSAEKKDGLSVISPINEMENFPITPMQKKIYFMQYYQDIGTTYNVSVALKISGKFNKEQAQMAFQMLVNRHESLRTNFTTKQGDIKQIVRPSLKVNLETIHSVEEKQLGSQFIRPFNLESDPLIRMAISEVSENEHILLLDTHHIVVDRISINILLHEFTSLYEGKDVPSLSVQYKDFAVWQERQKESKSYTEHKEYWRSLLEGDLPILEFPTDYSRAKIQNFKGAVMPFAVNGSLLEDLRKLANEKDTTLYMVLLAAFQVLLFKYSGQEDIIVGTPVAGRYHPDIENVVGMFVNTLPLRSFPESKKSFISFLNETKKQIVNALKHQSYHTEELLNDLSLIKDPSRNPLFDMVFVMQNMESGALDIDGLDIKEIPIFSDSAKFDLTLEAIETDDNIAFNVEYCSDLFKPSTIRRFIDHYRTLLNEIINHPSKLLSNINILSEKERVDVLYHFNNTARAFPKQKTIHQLFEEKVQKTPNAIALLFENKKMTYYELNKMANDVAATLTQEGIGHGDYVGVFLNRGFEMVVGVLGILKAGSAYVPLDPSLPKMRFEHITNSLKIKALIINEKQRRRAVDLLEGHKHLALLIDPYQLPQNKNSGEIPSIRVNSEDNAYVIFTSGSTGVPNGVRVTHRSVVNLIDWVNREFSIGPADRVLFLTSLSFDLSVYDIFGMLAAGGSIRIVPDEELRNPVKLLEWLTTEPITLWDSAPAAFGQIVPFLHNARAENSKLRYVFLSGDWIPLATPQSIEGAFPSAKLISLGGATEATVWSNFYPVDKLKSDWKSIPYGKPIQNAQYYILNKDLQPCPIGVPGELYIAGECLSEGYINSPQLNNARFLTNPFVDSPSAKIYKTGDKARWYEDGNIEFLGRLDFQVKIRGYRIELGEIQSVLSKHDAIKEAYVITKENKLGENALCAYILSDIRIQPSELRGYLAEKIPEYMIPSYFIVLDKLPVTSNGKLDRKALPEPDSSIDLGQQYVPPKNKTEEILVSIWEELLGIEKIGTHDNFFALGGDSIKAIQAAARLDKYHLKMEINDLFKYPTISAISAHVKKNIRDVDQGTVEGDVHLSPVQSWFFEQEFEDNFHFNQAFLIKAKNGLDTKKVQQVFDRLLEHHDALRIGIRATNDGIKLFNHGLSVKAPKIAVYDFTTEIDSEMLITKEAEKLQRKINLSHPPYMKLAQFNTTEGAYLLIVFHHLIIDGVSWRILFEDFVNGYKNIVSEKDIIFPPKMDSFQVWTNQLNEYRKSKELEAELPYWNELKSYKTIPLPKEVHESTIKNDSANTIGFRLDDRNTENLVKQAGQAFNTDVETILLTALSLSIYDWISHSNVLVTLEGHGREAIFEDMKIDRTIGWFTSMYPLLLKTDPNKGLGYQIKQVKEQLMKVPNGGIGYGLLEYDSVAPYEKNSKIDIQPEISFNYLGQFDHELDGEAITLSDLSIGDMVSPNARKVYSLNFNSYVKQNQFVLLLEYSNNEYLDSTMEWFIDHYKQHLLNLIDYCINVEPEITPSDLTFKDFDIDELEEFIKEVAIGLVDEE</sequence>
<dbReference type="SUPFAM" id="SSF56801">
    <property type="entry name" value="Acetyl-CoA synthetase-like"/>
    <property type="match status" value="2"/>
</dbReference>
<dbReference type="InterPro" id="IPR010060">
    <property type="entry name" value="NRPS_synth"/>
</dbReference>
<keyword evidence="4" id="KW-0597">Phosphoprotein</keyword>
<dbReference type="NCBIfam" id="TIGR01720">
    <property type="entry name" value="NRPS-para261"/>
    <property type="match status" value="1"/>
</dbReference>
<accession>A0A5B8Z206</accession>
<name>A0A5B8Z206_CYTDA</name>
<protein>
    <submittedName>
        <fullName evidence="8">Non-ribosomal peptide synthase</fullName>
    </submittedName>
</protein>
<keyword evidence="3" id="KW-0596">Phosphopantetheine</keyword>
<dbReference type="GO" id="GO:0005737">
    <property type="term" value="C:cytoplasm"/>
    <property type="evidence" value="ECO:0007669"/>
    <property type="project" value="TreeGrafter"/>
</dbReference>
<dbReference type="InterPro" id="IPR023213">
    <property type="entry name" value="CAT-like_dom_sf"/>
</dbReference>
<dbReference type="Gene3D" id="3.30.300.30">
    <property type="match status" value="2"/>
</dbReference>
<dbReference type="FunFam" id="1.10.1200.10:FF:000005">
    <property type="entry name" value="Nonribosomal peptide synthetase 1"/>
    <property type="match status" value="1"/>
</dbReference>
<dbReference type="InterPro" id="IPR009081">
    <property type="entry name" value="PP-bd_ACP"/>
</dbReference>
<dbReference type="Gene3D" id="1.10.1200.10">
    <property type="entry name" value="ACP-like"/>
    <property type="match status" value="2"/>
</dbReference>
<dbReference type="FunFam" id="3.40.50.980:FF:000001">
    <property type="entry name" value="Non-ribosomal peptide synthetase"/>
    <property type="match status" value="1"/>
</dbReference>
<dbReference type="NCBIfam" id="TIGR01733">
    <property type="entry name" value="AA-adenyl-dom"/>
    <property type="match status" value="1"/>
</dbReference>
<feature type="domain" description="Carrier" evidence="7">
    <location>
        <begin position="1627"/>
        <end position="1701"/>
    </location>
</feature>
<dbReference type="FunFam" id="3.40.50.12780:FF:000012">
    <property type="entry name" value="Non-ribosomal peptide synthetase"/>
    <property type="match status" value="1"/>
</dbReference>
<dbReference type="PROSITE" id="PS50075">
    <property type="entry name" value="CARRIER"/>
    <property type="match status" value="2"/>
</dbReference>
<proteinExistence type="inferred from homology"/>
<dbReference type="InterPro" id="IPR025110">
    <property type="entry name" value="AMP-bd_C"/>
</dbReference>
<dbReference type="Gene3D" id="3.40.50.980">
    <property type="match status" value="2"/>
</dbReference>
<dbReference type="InterPro" id="IPR010071">
    <property type="entry name" value="AA_adenyl_dom"/>
</dbReference>
<dbReference type="Gene3D" id="3.40.50.12780">
    <property type="entry name" value="N-terminal domain of ligase-like"/>
    <property type="match status" value="1"/>
</dbReference>
<dbReference type="OrthoDB" id="9765680at2"/>
<dbReference type="CDD" id="cd05930">
    <property type="entry name" value="A_NRPS"/>
    <property type="match status" value="1"/>
</dbReference>
<dbReference type="GO" id="GO:0017000">
    <property type="term" value="P:antibiotic biosynthetic process"/>
    <property type="evidence" value="ECO:0007669"/>
    <property type="project" value="UniProtKB-KW"/>
</dbReference>
<dbReference type="InterPro" id="IPR036736">
    <property type="entry name" value="ACP-like_sf"/>
</dbReference>
<dbReference type="GO" id="GO:0003824">
    <property type="term" value="F:catalytic activity"/>
    <property type="evidence" value="ECO:0007669"/>
    <property type="project" value="InterPro"/>
</dbReference>
<dbReference type="SUPFAM" id="SSF47336">
    <property type="entry name" value="ACP-like"/>
    <property type="match status" value="2"/>
</dbReference>
<comment type="similarity">
    <text evidence="2">Belongs to the ATP-dependent AMP-binding enzyme family.</text>
</comment>
<organism evidence="8 9">
    <name type="scientific">Cytobacillus dafuensis</name>
    <name type="common">Bacillus dafuensis</name>
    <dbReference type="NCBI Taxonomy" id="1742359"/>
    <lineage>
        <taxon>Bacteria</taxon>
        <taxon>Bacillati</taxon>
        <taxon>Bacillota</taxon>
        <taxon>Bacilli</taxon>
        <taxon>Bacillales</taxon>
        <taxon>Bacillaceae</taxon>
        <taxon>Cytobacillus</taxon>
    </lineage>
</organism>
<dbReference type="CDD" id="cd19534">
    <property type="entry name" value="E_NRPS"/>
    <property type="match status" value="1"/>
</dbReference>
<comment type="cofactor">
    <cofactor evidence="1">
        <name>pantetheine 4'-phosphate</name>
        <dbReference type="ChEBI" id="CHEBI:47942"/>
    </cofactor>
</comment>
<dbReference type="InterPro" id="IPR001242">
    <property type="entry name" value="Condensation_dom"/>
</dbReference>
<evidence type="ECO:0000313" key="9">
    <source>
        <dbReference type="Proteomes" id="UP000321555"/>
    </source>
</evidence>
<dbReference type="InterPro" id="IPR000873">
    <property type="entry name" value="AMP-dep_synth/lig_dom"/>
</dbReference>
<dbReference type="Pfam" id="PF00501">
    <property type="entry name" value="AMP-binding"/>
    <property type="match status" value="2"/>
</dbReference>
<dbReference type="Pfam" id="PF00668">
    <property type="entry name" value="Condensation"/>
    <property type="match status" value="2"/>
</dbReference>
<dbReference type="Gene3D" id="3.30.559.30">
    <property type="entry name" value="Nonribosomal peptide synthetase, condensation domain"/>
    <property type="match status" value="2"/>
</dbReference>
<dbReference type="InterPro" id="IPR042099">
    <property type="entry name" value="ANL_N_sf"/>
</dbReference>
<dbReference type="InterPro" id="IPR020845">
    <property type="entry name" value="AMP-binding_CS"/>
</dbReference>
<dbReference type="GO" id="GO:0008610">
    <property type="term" value="P:lipid biosynthetic process"/>
    <property type="evidence" value="ECO:0007669"/>
    <property type="project" value="UniProtKB-ARBA"/>
</dbReference>
<dbReference type="Gene3D" id="2.30.38.10">
    <property type="entry name" value="Luciferase, Domain 3"/>
    <property type="match status" value="1"/>
</dbReference>
<evidence type="ECO:0000256" key="3">
    <source>
        <dbReference type="ARBA" id="ARBA00022450"/>
    </source>
</evidence>
<dbReference type="InterPro" id="IPR045851">
    <property type="entry name" value="AMP-bd_C_sf"/>
</dbReference>
<keyword evidence="6" id="KW-0045">Antibiotic biosynthesis</keyword>
<dbReference type="InterPro" id="IPR006162">
    <property type="entry name" value="Ppantetheine_attach_site"/>
</dbReference>
<dbReference type="RefSeq" id="WP_057776644.1">
    <property type="nucleotide sequence ID" value="NZ_CP042593.1"/>
</dbReference>
<dbReference type="Pfam" id="PF00550">
    <property type="entry name" value="PP-binding"/>
    <property type="match status" value="2"/>
</dbReference>
<dbReference type="PROSITE" id="PS00012">
    <property type="entry name" value="PHOSPHOPANTETHEINE"/>
    <property type="match status" value="1"/>
</dbReference>
<feature type="domain" description="Carrier" evidence="7">
    <location>
        <begin position="577"/>
        <end position="652"/>
    </location>
</feature>
<dbReference type="PANTHER" id="PTHR45527">
    <property type="entry name" value="NONRIBOSOMAL PEPTIDE SYNTHETASE"/>
    <property type="match status" value="1"/>
</dbReference>
<evidence type="ECO:0000256" key="2">
    <source>
        <dbReference type="ARBA" id="ARBA00006432"/>
    </source>
</evidence>
<dbReference type="Proteomes" id="UP000321555">
    <property type="component" value="Chromosome"/>
</dbReference>
<dbReference type="EMBL" id="CP042593">
    <property type="protein sequence ID" value="QED47025.1"/>
    <property type="molecule type" value="Genomic_DNA"/>
</dbReference>
<evidence type="ECO:0000259" key="7">
    <source>
        <dbReference type="PROSITE" id="PS50075"/>
    </source>
</evidence>
<reference evidence="9" key="1">
    <citation type="submission" date="2019-08" db="EMBL/GenBank/DDBJ databases">
        <authorList>
            <person name="Zheng X."/>
        </authorList>
    </citation>
    <scope>NUCLEOTIDE SEQUENCE [LARGE SCALE GENOMIC DNA]</scope>
    <source>
        <strain evidence="9">FJAT-25496</strain>
    </source>
</reference>
<evidence type="ECO:0000256" key="5">
    <source>
        <dbReference type="ARBA" id="ARBA00022737"/>
    </source>
</evidence>
<gene>
    <name evidence="8" type="ORF">FSZ17_07085</name>
</gene>
<dbReference type="Gene3D" id="3.30.559.10">
    <property type="entry name" value="Chloramphenicol acetyltransferase-like domain"/>
    <property type="match status" value="2"/>
</dbReference>
<evidence type="ECO:0000256" key="6">
    <source>
        <dbReference type="ARBA" id="ARBA00023194"/>
    </source>
</evidence>
<dbReference type="PANTHER" id="PTHR45527:SF1">
    <property type="entry name" value="FATTY ACID SYNTHASE"/>
    <property type="match status" value="1"/>
</dbReference>
<dbReference type="Pfam" id="PF13193">
    <property type="entry name" value="AMP-binding_C"/>
    <property type="match status" value="1"/>
</dbReference>
<dbReference type="CDD" id="cd19531">
    <property type="entry name" value="LCL_NRPS-like"/>
    <property type="match status" value="1"/>
</dbReference>
<evidence type="ECO:0000256" key="1">
    <source>
        <dbReference type="ARBA" id="ARBA00001957"/>
    </source>
</evidence>
<dbReference type="SUPFAM" id="SSF52777">
    <property type="entry name" value="CoA-dependent acyltransferases"/>
    <property type="match status" value="4"/>
</dbReference>
<evidence type="ECO:0000256" key="4">
    <source>
        <dbReference type="ARBA" id="ARBA00022553"/>
    </source>
</evidence>
<keyword evidence="9" id="KW-1185">Reference proteome</keyword>
<dbReference type="KEGG" id="bda:FSZ17_07085"/>
<dbReference type="STRING" id="1742359.GCA_001439625_01496"/>
<dbReference type="FunFam" id="3.30.300.30:FF:000010">
    <property type="entry name" value="Enterobactin synthetase component F"/>
    <property type="match status" value="1"/>
</dbReference>
<dbReference type="GO" id="GO:0044550">
    <property type="term" value="P:secondary metabolite biosynthetic process"/>
    <property type="evidence" value="ECO:0007669"/>
    <property type="project" value="UniProtKB-ARBA"/>
</dbReference>